<sequence>MHQDKKPYLIDAIAGNSRFLASLGRTGRLFRLWWPHIDYPQHVDEIRTGLYIDGVTEQTSWFDSTEFGWKHEAGYVARTNIFRVQAESAKLPVAVESLDYAVPQEDIYVRQYRFINRGTAPVSFQFIYFSSFRSMETNYYHTTQFDESLDALTHMRHAYIFSLSSSNVCTGYQAGHAWQTAQSGALNGNDIDMTPDGALSWRFVDVAPGQRVEVPVYIAAGSTGQEAAEVLLKAKSQPISHWYEKTSAYWRQFLADAVPAPETDDDDIRELYERSLLTMKLMSDEQSGSVVAAPEFDEGFTRCGGYSYCWGRDAAFITTALDRVGLSDLSTQFYEWTLTAQDPDGSWQQRHYHDGRLAPSWGLQIDEGASILWGMWQHYSHIQDPAFAERVWPAVAKGADFLVRYLDEETGLPAPSRDLWEERLAEHTYSAAAVYGGLSAAAAFAQLRGLETEAAAWSIAAEGIQQRIRELCWNEDRGSFYRGLKLAVTEPVYREAQAAGVPTSVTTNAKGYATYQLEHDPIIDISLLGVSVPFGAFPVDDPMMVQTAEAIEKALTVPGVGGIKRYENDHYIGGNPWILTTLWLSHYRIARGQYEEARALLQWAVDHRTDMGLLPEQIDKVTGETAWVVPLTWSHAMFILAVSMLAEVDQLQNQ</sequence>
<gene>
    <name evidence="2" type="ORF">ICC18_08185</name>
</gene>
<keyword evidence="3" id="KW-1185">Reference proteome</keyword>
<protein>
    <submittedName>
        <fullName evidence="2">Glycoside hydrolase family 15</fullName>
    </submittedName>
</protein>
<dbReference type="GO" id="GO:0005975">
    <property type="term" value="P:carbohydrate metabolic process"/>
    <property type="evidence" value="ECO:0007669"/>
    <property type="project" value="InterPro"/>
</dbReference>
<dbReference type="SUPFAM" id="SSF48208">
    <property type="entry name" value="Six-hairpin glycosidases"/>
    <property type="match status" value="1"/>
</dbReference>
<dbReference type="Pfam" id="PF00723">
    <property type="entry name" value="Glyco_hydro_15"/>
    <property type="match status" value="1"/>
</dbReference>
<dbReference type="EMBL" id="JACVVD010000002">
    <property type="protein sequence ID" value="MBD0380086.1"/>
    <property type="molecule type" value="Genomic_DNA"/>
</dbReference>
<dbReference type="Proteomes" id="UP000650466">
    <property type="component" value="Unassembled WGS sequence"/>
</dbReference>
<evidence type="ECO:0000313" key="3">
    <source>
        <dbReference type="Proteomes" id="UP000650466"/>
    </source>
</evidence>
<dbReference type="AlphaFoldDB" id="A0A926KN92"/>
<name>A0A926KN92_9BACL</name>
<feature type="domain" description="GH15-like" evidence="1">
    <location>
        <begin position="269"/>
        <end position="641"/>
    </location>
</feature>
<comment type="caution">
    <text evidence="2">The sequence shown here is derived from an EMBL/GenBank/DDBJ whole genome shotgun (WGS) entry which is preliminary data.</text>
</comment>
<dbReference type="InterPro" id="IPR011613">
    <property type="entry name" value="GH15-like"/>
</dbReference>
<organism evidence="2 3">
    <name type="scientific">Paenibacillus sedimenti</name>
    <dbReference type="NCBI Taxonomy" id="2770274"/>
    <lineage>
        <taxon>Bacteria</taxon>
        <taxon>Bacillati</taxon>
        <taxon>Bacillota</taxon>
        <taxon>Bacilli</taxon>
        <taxon>Bacillales</taxon>
        <taxon>Paenibacillaceae</taxon>
        <taxon>Paenibacillus</taxon>
    </lineage>
</organism>
<dbReference type="PANTHER" id="PTHR31616:SF0">
    <property type="entry name" value="GLUCAN 1,4-ALPHA-GLUCOSIDASE"/>
    <property type="match status" value="1"/>
</dbReference>
<dbReference type="GO" id="GO:0004553">
    <property type="term" value="F:hydrolase activity, hydrolyzing O-glycosyl compounds"/>
    <property type="evidence" value="ECO:0007669"/>
    <property type="project" value="UniProtKB-ARBA"/>
</dbReference>
<dbReference type="PANTHER" id="PTHR31616">
    <property type="entry name" value="TREHALASE"/>
    <property type="match status" value="1"/>
</dbReference>
<keyword evidence="2" id="KW-0378">Hydrolase</keyword>
<accession>A0A926KN92</accession>
<dbReference type="RefSeq" id="WP_188173850.1">
    <property type="nucleotide sequence ID" value="NZ_JACVVD010000002.1"/>
</dbReference>
<evidence type="ECO:0000313" key="2">
    <source>
        <dbReference type="EMBL" id="MBD0380086.1"/>
    </source>
</evidence>
<dbReference type="InterPro" id="IPR012341">
    <property type="entry name" value="6hp_glycosidase-like_sf"/>
</dbReference>
<dbReference type="Gene3D" id="1.50.10.10">
    <property type="match status" value="1"/>
</dbReference>
<dbReference type="InterPro" id="IPR008928">
    <property type="entry name" value="6-hairpin_glycosidase_sf"/>
</dbReference>
<proteinExistence type="predicted"/>
<reference evidence="2" key="1">
    <citation type="submission" date="2020-09" db="EMBL/GenBank/DDBJ databases">
        <title>Draft Genome Sequence of Paenibacillus sp. WST5.</title>
        <authorList>
            <person name="Bao Z."/>
        </authorList>
    </citation>
    <scope>NUCLEOTIDE SEQUENCE</scope>
    <source>
        <strain evidence="2">WST5</strain>
    </source>
</reference>
<evidence type="ECO:0000259" key="1">
    <source>
        <dbReference type="Pfam" id="PF00723"/>
    </source>
</evidence>